<feature type="transmembrane region" description="Helical" evidence="7">
    <location>
        <begin position="12"/>
        <end position="32"/>
    </location>
</feature>
<dbReference type="Pfam" id="PF00528">
    <property type="entry name" value="BPD_transp_1"/>
    <property type="match status" value="1"/>
</dbReference>
<keyword evidence="3" id="KW-1003">Cell membrane</keyword>
<dbReference type="OrthoDB" id="9805855at2"/>
<comment type="similarity">
    <text evidence="7">Belongs to the binding-protein-dependent transport system permease family.</text>
</comment>
<feature type="transmembrane region" description="Helical" evidence="7">
    <location>
        <begin position="136"/>
        <end position="157"/>
    </location>
</feature>
<dbReference type="PANTHER" id="PTHR43163">
    <property type="entry name" value="DIPEPTIDE TRANSPORT SYSTEM PERMEASE PROTEIN DPPB-RELATED"/>
    <property type="match status" value="1"/>
</dbReference>
<dbReference type="PATRIC" id="fig|1189611.3.peg.3709"/>
<dbReference type="RefSeq" id="WP_007009949.1">
    <property type="nucleotide sequence ID" value="NZ_AJXZ01000049.1"/>
</dbReference>
<dbReference type="AlphaFoldDB" id="I5BSU0"/>
<keyword evidence="6 7" id="KW-0472">Membrane</keyword>
<evidence type="ECO:0000313" key="10">
    <source>
        <dbReference type="Proteomes" id="UP000004622"/>
    </source>
</evidence>
<evidence type="ECO:0000256" key="4">
    <source>
        <dbReference type="ARBA" id="ARBA00022692"/>
    </source>
</evidence>
<name>I5BSU0_9HYPH</name>
<dbReference type="PANTHER" id="PTHR43163:SF6">
    <property type="entry name" value="DIPEPTIDE TRANSPORT SYSTEM PERMEASE PROTEIN DPPB-RELATED"/>
    <property type="match status" value="1"/>
</dbReference>
<feature type="transmembrane region" description="Helical" evidence="7">
    <location>
        <begin position="280"/>
        <end position="302"/>
    </location>
</feature>
<evidence type="ECO:0000256" key="7">
    <source>
        <dbReference type="RuleBase" id="RU363032"/>
    </source>
</evidence>
<dbReference type="GO" id="GO:0055085">
    <property type="term" value="P:transmembrane transport"/>
    <property type="evidence" value="ECO:0007669"/>
    <property type="project" value="InterPro"/>
</dbReference>
<evidence type="ECO:0000256" key="1">
    <source>
        <dbReference type="ARBA" id="ARBA00004651"/>
    </source>
</evidence>
<dbReference type="SUPFAM" id="SSF161098">
    <property type="entry name" value="MetI-like"/>
    <property type="match status" value="1"/>
</dbReference>
<dbReference type="InterPro" id="IPR035906">
    <property type="entry name" value="MetI-like_sf"/>
</dbReference>
<accession>I5BSU0</accession>
<reference evidence="9 10" key="1">
    <citation type="journal article" date="2012" name="J. Bacteriol.">
        <title>Genome Sequence of Nitratireductor aquibiodomus Strain RA22.</title>
        <authorList>
            <person name="Singh A."/>
            <person name="Jangir P.K."/>
            <person name="Kumari C."/>
            <person name="Sharma R."/>
        </authorList>
    </citation>
    <scope>NUCLEOTIDE SEQUENCE [LARGE SCALE GENOMIC DNA]</scope>
    <source>
        <strain evidence="9 10">RA22</strain>
    </source>
</reference>
<dbReference type="InterPro" id="IPR045621">
    <property type="entry name" value="BPD_transp_1_N"/>
</dbReference>
<dbReference type="PROSITE" id="PS50928">
    <property type="entry name" value="ABC_TM1"/>
    <property type="match status" value="1"/>
</dbReference>
<comment type="caution">
    <text evidence="9">The sequence shown here is derived from an EMBL/GenBank/DDBJ whole genome shotgun (WGS) entry which is preliminary data.</text>
</comment>
<proteinExistence type="inferred from homology"/>
<feature type="domain" description="ABC transmembrane type-1" evidence="8">
    <location>
        <begin position="97"/>
        <end position="299"/>
    </location>
</feature>
<sequence length="313" mass="34477">MALLQYILNRLILMVPTFFLVMVIIFLLVRLLPGDPAIALAGDRASDADLAAIRERLGLNEPLLMQFWLFLTNTLKGDLGTSILMRAPVIDVIMNRLPTTVFLTVYAVFLSLIIAGPLAFVAALNRGRWPDNIIRSAFQVGLSMPVFYIGLILLTFLAAQLRWFPVGGYGETFSAQLYHLFLPAIAVALYTSAIIMRNLRSAVIEVLDAEYVQFARAKGLPVRLILGRHVLRNALISTITLVGLSIGNMMSGTLVTETVFAVPGVGRLMLEAIFARDYPLIQGLTLTFAVLVSLVFLLTDLCQSALDPRIRLT</sequence>
<evidence type="ECO:0000313" key="9">
    <source>
        <dbReference type="EMBL" id="EIM72642.1"/>
    </source>
</evidence>
<organism evidence="9 10">
    <name type="scientific">Nitratireductor aquibiodomus RA22</name>
    <dbReference type="NCBI Taxonomy" id="1189611"/>
    <lineage>
        <taxon>Bacteria</taxon>
        <taxon>Pseudomonadati</taxon>
        <taxon>Pseudomonadota</taxon>
        <taxon>Alphaproteobacteria</taxon>
        <taxon>Hyphomicrobiales</taxon>
        <taxon>Phyllobacteriaceae</taxon>
        <taxon>Nitratireductor</taxon>
    </lineage>
</organism>
<dbReference type="Gene3D" id="1.10.3720.10">
    <property type="entry name" value="MetI-like"/>
    <property type="match status" value="1"/>
</dbReference>
<evidence type="ECO:0000256" key="3">
    <source>
        <dbReference type="ARBA" id="ARBA00022475"/>
    </source>
</evidence>
<keyword evidence="2 7" id="KW-0813">Transport</keyword>
<comment type="subcellular location">
    <subcellularLocation>
        <location evidence="1 7">Cell membrane</location>
        <topology evidence="1 7">Multi-pass membrane protein</topology>
    </subcellularLocation>
</comment>
<evidence type="ECO:0000256" key="5">
    <source>
        <dbReference type="ARBA" id="ARBA00022989"/>
    </source>
</evidence>
<dbReference type="InterPro" id="IPR000515">
    <property type="entry name" value="MetI-like"/>
</dbReference>
<dbReference type="EMBL" id="AJXZ01000049">
    <property type="protein sequence ID" value="EIM72642.1"/>
    <property type="molecule type" value="Genomic_DNA"/>
</dbReference>
<dbReference type="Proteomes" id="UP000004622">
    <property type="component" value="Unassembled WGS sequence"/>
</dbReference>
<dbReference type="GO" id="GO:0005886">
    <property type="term" value="C:plasma membrane"/>
    <property type="evidence" value="ECO:0007669"/>
    <property type="project" value="UniProtKB-SubCell"/>
</dbReference>
<protein>
    <submittedName>
        <fullName evidence="9">Glutathione transport system permease protein GsiC</fullName>
    </submittedName>
</protein>
<keyword evidence="5 7" id="KW-1133">Transmembrane helix</keyword>
<evidence type="ECO:0000256" key="6">
    <source>
        <dbReference type="ARBA" id="ARBA00023136"/>
    </source>
</evidence>
<feature type="transmembrane region" description="Helical" evidence="7">
    <location>
        <begin position="101"/>
        <end position="124"/>
    </location>
</feature>
<evidence type="ECO:0000256" key="2">
    <source>
        <dbReference type="ARBA" id="ARBA00022448"/>
    </source>
</evidence>
<keyword evidence="4 7" id="KW-0812">Transmembrane</keyword>
<dbReference type="Pfam" id="PF19300">
    <property type="entry name" value="BPD_transp_1_N"/>
    <property type="match status" value="1"/>
</dbReference>
<feature type="transmembrane region" description="Helical" evidence="7">
    <location>
        <begin position="177"/>
        <end position="196"/>
    </location>
</feature>
<feature type="transmembrane region" description="Helical" evidence="7">
    <location>
        <begin position="234"/>
        <end position="260"/>
    </location>
</feature>
<dbReference type="CDD" id="cd06261">
    <property type="entry name" value="TM_PBP2"/>
    <property type="match status" value="1"/>
</dbReference>
<evidence type="ECO:0000259" key="8">
    <source>
        <dbReference type="PROSITE" id="PS50928"/>
    </source>
</evidence>
<gene>
    <name evidence="9" type="ORF">A33O_18379</name>
</gene>